<dbReference type="GO" id="GO:0007166">
    <property type="term" value="P:cell surface receptor signaling pathway"/>
    <property type="evidence" value="ECO:0007669"/>
    <property type="project" value="InterPro"/>
</dbReference>
<sequence>MPNKTQDSNNFEKLFTTGSIEQDESNTSFVDELDVFENISSTIPSVLSSITVIADTFSTLSNSPVTNFLPLIGEIFKITSAIIKIYQTAQLNKRTCGALVERVLIAEAAVKNLEVLYEKNKTFFTAHNLVNFSKFVLTMKRIQSFAGEISQLGGIRKYLHSKSIEQTFIELIRDFDGHMSVLNFSLTISNTVKAESDMEILRTDNEVLKKYLEQITNTDGNILGVVEEIRTLVTVMEKNGQKKSGQFNRRNEELNADKLIPSSEFGPASEDLGKSVQKRYRKSEKVNTAFIEVKEESSKRSIQDQVHILTKIRDIHEIIRFYGLVEENGRLYIVTEWAEFGSFKDFYLMNRNKIDIDLKISIALDVVRGLNFLNSASILHHDVRPENIMITLQKRAKIANFFVSRFVDGLTTGIQTHIGNVRYMAPEKLANSHYKYDVACEVYSFGILMWEIAELKPPYRNIHNISAIQELVVKKKRREVFSPNNDIPKKWKELVENAWKHDPRYRPTFPDMFLTLQELYHQKNELELNQLDTDPKDDEIEDEIFSYLTVEEAIEEHKSSSGNKRKSWESFHIYAELGDLKAKYWKAYFLYYNILKWKEGELSERERMAQAAALFKEASDEGEMGEAQLRYANCLYHGNGVQKDRKLAVEYYLRSVQNGNVIAAYNVGKLLYRGSLPGVKKNIQDGEKYLRLAAYKNFKEAIEMCKKYNIEY</sequence>
<dbReference type="InterPro" id="IPR000719">
    <property type="entry name" value="Prot_kinase_dom"/>
</dbReference>
<keyword evidence="2" id="KW-0067">ATP-binding</keyword>
<evidence type="ECO:0000313" key="5">
    <source>
        <dbReference type="Proteomes" id="UP000789342"/>
    </source>
</evidence>
<evidence type="ECO:0000313" key="4">
    <source>
        <dbReference type="EMBL" id="CAG8480742.1"/>
    </source>
</evidence>
<evidence type="ECO:0000259" key="3">
    <source>
        <dbReference type="PROSITE" id="PS50011"/>
    </source>
</evidence>
<proteinExistence type="predicted"/>
<dbReference type="SUPFAM" id="SSF56112">
    <property type="entry name" value="Protein kinase-like (PK-like)"/>
    <property type="match status" value="1"/>
</dbReference>
<protein>
    <submittedName>
        <fullName evidence="4">14844_t:CDS:1</fullName>
    </submittedName>
</protein>
<comment type="caution">
    <text evidence="4">The sequence shown here is derived from an EMBL/GenBank/DDBJ whole genome shotgun (WGS) entry which is preliminary data.</text>
</comment>
<dbReference type="Gene3D" id="1.10.510.10">
    <property type="entry name" value="Transferase(Phosphotransferase) domain 1"/>
    <property type="match status" value="1"/>
</dbReference>
<dbReference type="Proteomes" id="UP000789342">
    <property type="component" value="Unassembled WGS sequence"/>
</dbReference>
<dbReference type="PROSITE" id="PS50011">
    <property type="entry name" value="PROTEIN_KINASE_DOM"/>
    <property type="match status" value="1"/>
</dbReference>
<dbReference type="Gene3D" id="1.20.930.20">
    <property type="entry name" value="Adaptor protein Cbl, N-terminal domain"/>
    <property type="match status" value="1"/>
</dbReference>
<dbReference type="InterPro" id="IPR059179">
    <property type="entry name" value="MLKL-like_MCAfunc"/>
</dbReference>
<dbReference type="InterPro" id="IPR008266">
    <property type="entry name" value="Tyr_kinase_AS"/>
</dbReference>
<dbReference type="InterPro" id="IPR051681">
    <property type="entry name" value="Ser/Thr_Kinases-Pseudokinases"/>
</dbReference>
<dbReference type="OrthoDB" id="2314769at2759"/>
<dbReference type="Gene3D" id="1.25.40.10">
    <property type="entry name" value="Tetratricopeptide repeat domain"/>
    <property type="match status" value="1"/>
</dbReference>
<dbReference type="CDD" id="cd21037">
    <property type="entry name" value="MLKL_NTD"/>
    <property type="match status" value="1"/>
</dbReference>
<dbReference type="Pfam" id="PF07714">
    <property type="entry name" value="PK_Tyr_Ser-Thr"/>
    <property type="match status" value="1"/>
</dbReference>
<organism evidence="4 5">
    <name type="scientific">Acaulospora morrowiae</name>
    <dbReference type="NCBI Taxonomy" id="94023"/>
    <lineage>
        <taxon>Eukaryota</taxon>
        <taxon>Fungi</taxon>
        <taxon>Fungi incertae sedis</taxon>
        <taxon>Mucoromycota</taxon>
        <taxon>Glomeromycotina</taxon>
        <taxon>Glomeromycetes</taxon>
        <taxon>Diversisporales</taxon>
        <taxon>Acaulosporaceae</taxon>
        <taxon>Acaulospora</taxon>
    </lineage>
</organism>
<keyword evidence="5" id="KW-1185">Reference proteome</keyword>
<dbReference type="SUPFAM" id="SSF81901">
    <property type="entry name" value="HCP-like"/>
    <property type="match status" value="1"/>
</dbReference>
<name>A0A9N8WAJ9_9GLOM</name>
<dbReference type="AlphaFoldDB" id="A0A9N8WAJ9"/>
<dbReference type="GO" id="GO:0004674">
    <property type="term" value="F:protein serine/threonine kinase activity"/>
    <property type="evidence" value="ECO:0007669"/>
    <property type="project" value="TreeGrafter"/>
</dbReference>
<dbReference type="PANTHER" id="PTHR44329">
    <property type="entry name" value="SERINE/THREONINE-PROTEIN KINASE TNNI3K-RELATED"/>
    <property type="match status" value="1"/>
</dbReference>
<evidence type="ECO:0000256" key="2">
    <source>
        <dbReference type="ARBA" id="ARBA00022840"/>
    </source>
</evidence>
<gene>
    <name evidence="4" type="ORF">AMORRO_LOCUS2295</name>
</gene>
<dbReference type="GO" id="GO:0005524">
    <property type="term" value="F:ATP binding"/>
    <property type="evidence" value="ECO:0007669"/>
    <property type="project" value="UniProtKB-KW"/>
</dbReference>
<dbReference type="SMART" id="SM00671">
    <property type="entry name" value="SEL1"/>
    <property type="match status" value="2"/>
</dbReference>
<keyword evidence="1" id="KW-0547">Nucleotide-binding</keyword>
<dbReference type="InterPro" id="IPR001245">
    <property type="entry name" value="Ser-Thr/Tyr_kinase_cat_dom"/>
</dbReference>
<dbReference type="PROSITE" id="PS00109">
    <property type="entry name" value="PROTEIN_KINASE_TYR"/>
    <property type="match status" value="1"/>
</dbReference>
<reference evidence="4" key="1">
    <citation type="submission" date="2021-06" db="EMBL/GenBank/DDBJ databases">
        <authorList>
            <person name="Kallberg Y."/>
            <person name="Tangrot J."/>
            <person name="Rosling A."/>
        </authorList>
    </citation>
    <scope>NUCLEOTIDE SEQUENCE</scope>
    <source>
        <strain evidence="4">CL551</strain>
    </source>
</reference>
<dbReference type="InterPro" id="IPR011009">
    <property type="entry name" value="Kinase-like_dom_sf"/>
</dbReference>
<dbReference type="InterPro" id="IPR006597">
    <property type="entry name" value="Sel1-like"/>
</dbReference>
<accession>A0A9N8WAJ9</accession>
<evidence type="ECO:0000256" key="1">
    <source>
        <dbReference type="ARBA" id="ARBA00022741"/>
    </source>
</evidence>
<dbReference type="Pfam" id="PF08238">
    <property type="entry name" value="Sel1"/>
    <property type="match status" value="2"/>
</dbReference>
<dbReference type="EMBL" id="CAJVPV010000948">
    <property type="protein sequence ID" value="CAG8480742.1"/>
    <property type="molecule type" value="Genomic_DNA"/>
</dbReference>
<dbReference type="PANTHER" id="PTHR44329:SF298">
    <property type="entry name" value="MIXED LINEAGE KINASE DOMAIN-LIKE PROTEIN"/>
    <property type="match status" value="1"/>
</dbReference>
<feature type="domain" description="Protein kinase" evidence="3">
    <location>
        <begin position="254"/>
        <end position="520"/>
    </location>
</feature>
<dbReference type="InterPro" id="IPR036537">
    <property type="entry name" value="Adaptor_Cbl_N_dom_sf"/>
</dbReference>
<dbReference type="InterPro" id="IPR011990">
    <property type="entry name" value="TPR-like_helical_dom_sf"/>
</dbReference>